<gene>
    <name evidence="3" type="ORF">LFA_0672</name>
</gene>
<dbReference type="HOGENOM" id="CLU_1072792_0_0_6"/>
<dbReference type="OrthoDB" id="5638548at2"/>
<organism evidence="3 4">
    <name type="scientific">Legionella fallonii LLAP-10</name>
    <dbReference type="NCBI Taxonomy" id="1212491"/>
    <lineage>
        <taxon>Bacteria</taxon>
        <taxon>Pseudomonadati</taxon>
        <taxon>Pseudomonadota</taxon>
        <taxon>Gammaproteobacteria</taxon>
        <taxon>Legionellales</taxon>
        <taxon>Legionellaceae</taxon>
        <taxon>Legionella</taxon>
    </lineage>
</organism>
<dbReference type="EMBL" id="LN614827">
    <property type="protein sequence ID" value="CEG56122.1"/>
    <property type="molecule type" value="Genomic_DNA"/>
</dbReference>
<reference evidence="4" key="1">
    <citation type="submission" date="2014-09" db="EMBL/GenBank/DDBJ databases">
        <authorList>
            <person name="Gomez-Valero L."/>
        </authorList>
    </citation>
    <scope>NUCLEOTIDE SEQUENCE [LARGE SCALE GENOMIC DNA]</scope>
    <source>
        <strain evidence="4">ATCC700992</strain>
    </source>
</reference>
<evidence type="ECO:0000256" key="1">
    <source>
        <dbReference type="SAM" id="MobiDB-lite"/>
    </source>
</evidence>
<evidence type="ECO:0000313" key="4">
    <source>
        <dbReference type="Proteomes" id="UP000032430"/>
    </source>
</evidence>
<evidence type="ECO:0000313" key="3">
    <source>
        <dbReference type="EMBL" id="CEG56122.1"/>
    </source>
</evidence>
<dbReference type="PROSITE" id="PS51186">
    <property type="entry name" value="GNAT"/>
    <property type="match status" value="1"/>
</dbReference>
<protein>
    <recommendedName>
        <fullName evidence="2">N-acetyltransferase domain-containing protein</fullName>
    </recommendedName>
</protein>
<evidence type="ECO:0000259" key="2">
    <source>
        <dbReference type="PROSITE" id="PS51186"/>
    </source>
</evidence>
<feature type="domain" description="N-acetyltransferase" evidence="2">
    <location>
        <begin position="34"/>
        <end position="173"/>
    </location>
</feature>
<dbReference type="SUPFAM" id="SSF55729">
    <property type="entry name" value="Acyl-CoA N-acyltransferases (Nat)"/>
    <property type="match status" value="1"/>
</dbReference>
<dbReference type="Gene3D" id="3.40.630.30">
    <property type="match status" value="1"/>
</dbReference>
<dbReference type="AlphaFoldDB" id="A0A098G0T1"/>
<feature type="compositionally biased region" description="Basic and acidic residues" evidence="1">
    <location>
        <begin position="215"/>
        <end position="229"/>
    </location>
</feature>
<keyword evidence="4" id="KW-1185">Reference proteome</keyword>
<dbReference type="Proteomes" id="UP000032430">
    <property type="component" value="Chromosome I"/>
</dbReference>
<feature type="region of interest" description="Disordered" evidence="1">
    <location>
        <begin position="208"/>
        <end position="259"/>
    </location>
</feature>
<dbReference type="Pfam" id="PF13508">
    <property type="entry name" value="Acetyltransf_7"/>
    <property type="match status" value="1"/>
</dbReference>
<dbReference type="InterPro" id="IPR000182">
    <property type="entry name" value="GNAT_dom"/>
</dbReference>
<sequence>MTTLSEIVNKEVKLKTLLSEPLKELVATSGFKLQIVNDEQQDLLEEMDLLIEETFPEKEAEEYKPSQILYSEDNTLCIACLKNGIVQGCITVNVDLEENTVTLISLAVDKKYRNQKMGSMLMLALHDVCCELSITSISLISSNAGKVFYESFGFKPMAHNSYEATLPFAQSIITKKVSFTPEKLTPPVPKNNKRSNKYLINSSIFKPTDAPKSTMQEEARDNGVDERNNMRPIKRLKSLKPTLEAPTQSEQQVSHLNTL</sequence>
<dbReference type="GO" id="GO:0016747">
    <property type="term" value="F:acyltransferase activity, transferring groups other than amino-acyl groups"/>
    <property type="evidence" value="ECO:0007669"/>
    <property type="project" value="InterPro"/>
</dbReference>
<dbReference type="InterPro" id="IPR016181">
    <property type="entry name" value="Acyl_CoA_acyltransferase"/>
</dbReference>
<dbReference type="CDD" id="cd04301">
    <property type="entry name" value="NAT_SF"/>
    <property type="match status" value="1"/>
</dbReference>
<feature type="compositionally biased region" description="Polar residues" evidence="1">
    <location>
        <begin position="245"/>
        <end position="259"/>
    </location>
</feature>
<dbReference type="RefSeq" id="WP_045094857.1">
    <property type="nucleotide sequence ID" value="NZ_LN614827.1"/>
</dbReference>
<dbReference type="KEGG" id="lfa:LFA_0672"/>
<proteinExistence type="predicted"/>
<name>A0A098G0T1_9GAMM</name>
<accession>A0A098G0T1</accession>